<keyword evidence="2" id="KW-0472">Membrane</keyword>
<keyword evidence="2" id="KW-1133">Transmembrane helix</keyword>
<gene>
    <name evidence="3" type="ORF">F8377_02300</name>
</gene>
<keyword evidence="2" id="KW-0812">Transmembrane</keyword>
<feature type="compositionally biased region" description="Basic and acidic residues" evidence="1">
    <location>
        <begin position="457"/>
        <end position="467"/>
    </location>
</feature>
<feature type="transmembrane region" description="Helical" evidence="2">
    <location>
        <begin position="103"/>
        <end position="124"/>
    </location>
</feature>
<feature type="transmembrane region" description="Helical" evidence="2">
    <location>
        <begin position="278"/>
        <end position="297"/>
    </location>
</feature>
<proteinExistence type="predicted"/>
<sequence length="467" mass="49704">MQQLWQLWRPHVKRFGPSLLINHAVTLAVIISIAVVVGVGPGFAYVPAVIGSLWMHVNLAPLHMGGVTLGFAPLLPALGIVWWHARRTTKALGNSVSVRGLRLYAAMNIGIAWIMTIVAWLMLWDASRVFDLAPPNLGVALLSALLVNGASVVIGMRPRVWRALLLRKGIGTWPVDAFIVAGRFLKYIVLAGGAAAALYALYNFQAVRESFEITQDTTGGLGLVLLSLLYLPNIAVGAAGVLMGGEFHIGHGMVSLFSVTNVNVPPTPISATIPHGTIPHAAVLLIVPVALAIWLAYRHVAQRDYIEAPLATAVGAGVVAAFVGFCLSWLGGGELGVYGHTGPLEWLFAAEAAGWVLVPTLILMLWAQRAGQSVVEDTVDSADADVAGSDDAADDEDSAGQDVESEDEQPEDREGEDLEAEDLEAEAEDSEAEAEAPEGDKSTQEHEAQDEDSSSSVRDRDASPERD</sequence>
<comment type="caution">
    <text evidence="3">The sequence shown here is derived from an EMBL/GenBank/DDBJ whole genome shotgun (WGS) entry which is preliminary data.</text>
</comment>
<dbReference type="EMBL" id="WBZJ01000001">
    <property type="protein sequence ID" value="KAB3523622.1"/>
    <property type="molecule type" value="Genomic_DNA"/>
</dbReference>
<evidence type="ECO:0000256" key="1">
    <source>
        <dbReference type="SAM" id="MobiDB-lite"/>
    </source>
</evidence>
<feature type="transmembrane region" description="Helical" evidence="2">
    <location>
        <begin position="309"/>
        <end position="331"/>
    </location>
</feature>
<organism evidence="3 4">
    <name type="scientific">Corynebacterium zhongnanshanii</name>
    <dbReference type="NCBI Taxonomy" id="2768834"/>
    <lineage>
        <taxon>Bacteria</taxon>
        <taxon>Bacillati</taxon>
        <taxon>Actinomycetota</taxon>
        <taxon>Actinomycetes</taxon>
        <taxon>Mycobacteriales</taxon>
        <taxon>Corynebacteriaceae</taxon>
        <taxon>Corynebacterium</taxon>
    </lineage>
</organism>
<dbReference type="Proteomes" id="UP000436181">
    <property type="component" value="Unassembled WGS sequence"/>
</dbReference>
<feature type="transmembrane region" description="Helical" evidence="2">
    <location>
        <begin position="20"/>
        <end position="44"/>
    </location>
</feature>
<accession>A0ABQ6VGS8</accession>
<reference evidence="3 4" key="1">
    <citation type="submission" date="2019-10" db="EMBL/GenBank/DDBJ databases">
        <title>Corynebacterium sp novel species isolated from the respiratory tract of Marmot.</title>
        <authorList>
            <person name="Zhang G."/>
        </authorList>
    </citation>
    <scope>NUCLEOTIDE SEQUENCE [LARGE SCALE GENOMIC DNA]</scope>
    <source>
        <strain evidence="3 4">336</strain>
    </source>
</reference>
<name>A0ABQ6VGS8_9CORY</name>
<evidence type="ECO:0000313" key="3">
    <source>
        <dbReference type="EMBL" id="KAB3523622.1"/>
    </source>
</evidence>
<keyword evidence="4" id="KW-1185">Reference proteome</keyword>
<feature type="transmembrane region" description="Helical" evidence="2">
    <location>
        <begin position="221"/>
        <end position="242"/>
    </location>
</feature>
<dbReference type="Pfam" id="PF19877">
    <property type="entry name" value="DUF6350"/>
    <property type="match status" value="1"/>
</dbReference>
<protein>
    <submittedName>
        <fullName evidence="3">Uncharacterized protein</fullName>
    </submittedName>
</protein>
<feature type="transmembrane region" description="Helical" evidence="2">
    <location>
        <begin position="177"/>
        <end position="201"/>
    </location>
</feature>
<feature type="compositionally biased region" description="Basic and acidic residues" evidence="1">
    <location>
        <begin position="438"/>
        <end position="447"/>
    </location>
</feature>
<dbReference type="InterPro" id="IPR045931">
    <property type="entry name" value="DUF6350"/>
</dbReference>
<feature type="transmembrane region" description="Helical" evidence="2">
    <location>
        <begin position="64"/>
        <end position="83"/>
    </location>
</feature>
<evidence type="ECO:0000256" key="2">
    <source>
        <dbReference type="SAM" id="Phobius"/>
    </source>
</evidence>
<feature type="compositionally biased region" description="Acidic residues" evidence="1">
    <location>
        <begin position="391"/>
        <end position="437"/>
    </location>
</feature>
<evidence type="ECO:0000313" key="4">
    <source>
        <dbReference type="Proteomes" id="UP000436181"/>
    </source>
</evidence>
<feature type="transmembrane region" description="Helical" evidence="2">
    <location>
        <begin position="346"/>
        <end position="367"/>
    </location>
</feature>
<feature type="region of interest" description="Disordered" evidence="1">
    <location>
        <begin position="385"/>
        <end position="467"/>
    </location>
</feature>